<dbReference type="InterPro" id="IPR046087">
    <property type="entry name" value="DUF6105"/>
</dbReference>
<keyword evidence="1" id="KW-1133">Transmembrane helix</keyword>
<keyword evidence="3" id="KW-1185">Reference proteome</keyword>
<dbReference type="Pfam" id="PF19600">
    <property type="entry name" value="DUF6105"/>
    <property type="match status" value="1"/>
</dbReference>
<dbReference type="Proteomes" id="UP000678276">
    <property type="component" value="Unassembled WGS sequence"/>
</dbReference>
<protein>
    <recommendedName>
        <fullName evidence="4">DUF2834 domain-containing protein</fullName>
    </recommendedName>
</protein>
<comment type="caution">
    <text evidence="2">The sequence shown here is derived from an EMBL/GenBank/DDBJ whole genome shotgun (WGS) entry which is preliminary data.</text>
</comment>
<dbReference type="EMBL" id="JAGJCF010000003">
    <property type="protein sequence ID" value="MBP0615407.1"/>
    <property type="molecule type" value="Genomic_DNA"/>
</dbReference>
<keyword evidence="1" id="KW-0812">Transmembrane</keyword>
<reference evidence="2 3" key="1">
    <citation type="submission" date="2021-04" db="EMBL/GenBank/DDBJ databases">
        <title>Whole genome sequence of Jiella sp. KSK16Y-1.</title>
        <authorList>
            <person name="Tuo L."/>
        </authorList>
    </citation>
    <scope>NUCLEOTIDE SEQUENCE [LARGE SCALE GENOMIC DNA]</scope>
    <source>
        <strain evidence="2 3">KSK16Y-1</strain>
    </source>
</reference>
<evidence type="ECO:0000256" key="1">
    <source>
        <dbReference type="SAM" id="Phobius"/>
    </source>
</evidence>
<proteinExistence type="predicted"/>
<accession>A0ABS4BF76</accession>
<keyword evidence="1" id="KW-0472">Membrane</keyword>
<name>A0ABS4BF76_9HYPH</name>
<feature type="transmembrane region" description="Helical" evidence="1">
    <location>
        <begin position="60"/>
        <end position="79"/>
    </location>
</feature>
<organism evidence="2 3">
    <name type="scientific">Jiella mangrovi</name>
    <dbReference type="NCBI Taxonomy" id="2821407"/>
    <lineage>
        <taxon>Bacteria</taxon>
        <taxon>Pseudomonadati</taxon>
        <taxon>Pseudomonadota</taxon>
        <taxon>Alphaproteobacteria</taxon>
        <taxon>Hyphomicrobiales</taxon>
        <taxon>Aurantimonadaceae</taxon>
        <taxon>Jiella</taxon>
    </lineage>
</organism>
<dbReference type="RefSeq" id="WP_209593803.1">
    <property type="nucleotide sequence ID" value="NZ_JAGJCF010000003.1"/>
</dbReference>
<evidence type="ECO:0000313" key="2">
    <source>
        <dbReference type="EMBL" id="MBP0615407.1"/>
    </source>
</evidence>
<sequence length="105" mass="11834">MRALLLLWFAPLATVLSWYFLSLADIGQTIGGVYLSRDLNESVFLIYGHLLGIEPDRLPGMFASAIAFDTALLFAIVAFRRRRAIAAWCDRRWKRAETTGGSRAR</sequence>
<evidence type="ECO:0008006" key="4">
    <source>
        <dbReference type="Google" id="ProtNLM"/>
    </source>
</evidence>
<gene>
    <name evidence="2" type="ORF">J6595_07435</name>
</gene>
<evidence type="ECO:0000313" key="3">
    <source>
        <dbReference type="Proteomes" id="UP000678276"/>
    </source>
</evidence>